<evidence type="ECO:0000313" key="2">
    <source>
        <dbReference type="EMBL" id="SCL52654.1"/>
    </source>
</evidence>
<feature type="domain" description="Carrier" evidence="1">
    <location>
        <begin position="1"/>
        <end position="81"/>
    </location>
</feature>
<dbReference type="RefSeq" id="WP_091435950.1">
    <property type="nucleotide sequence ID" value="NZ_BMMJ01000004.1"/>
</dbReference>
<dbReference type="AlphaFoldDB" id="A0A1C6UFB2"/>
<organism evidence="2 3">
    <name type="scientific">Micromonospora yangpuensis</name>
    <dbReference type="NCBI Taxonomy" id="683228"/>
    <lineage>
        <taxon>Bacteria</taxon>
        <taxon>Bacillati</taxon>
        <taxon>Actinomycetota</taxon>
        <taxon>Actinomycetes</taxon>
        <taxon>Micromonosporales</taxon>
        <taxon>Micromonosporaceae</taxon>
        <taxon>Micromonospora</taxon>
    </lineage>
</organism>
<dbReference type="OrthoDB" id="8527261at2"/>
<dbReference type="Pfam" id="PF00550">
    <property type="entry name" value="PP-binding"/>
    <property type="match status" value="1"/>
</dbReference>
<name>A0A1C6UFB2_9ACTN</name>
<accession>A0A1C6UFB2</accession>
<reference evidence="2 3" key="1">
    <citation type="submission" date="2016-06" db="EMBL/GenBank/DDBJ databases">
        <authorList>
            <person name="Kjaerup R.B."/>
            <person name="Dalgaard T.S."/>
            <person name="Juul-Madsen H.R."/>
        </authorList>
    </citation>
    <scope>NUCLEOTIDE SEQUENCE [LARGE SCALE GENOMIC DNA]</scope>
    <source>
        <strain evidence="2 3">DSM 45577</strain>
    </source>
</reference>
<dbReference type="Proteomes" id="UP000198937">
    <property type="component" value="Unassembled WGS sequence"/>
</dbReference>
<dbReference type="Gene3D" id="1.10.1200.10">
    <property type="entry name" value="ACP-like"/>
    <property type="match status" value="1"/>
</dbReference>
<dbReference type="PROSITE" id="PS50075">
    <property type="entry name" value="CARRIER"/>
    <property type="match status" value="1"/>
</dbReference>
<dbReference type="SUPFAM" id="SSF47336">
    <property type="entry name" value="ACP-like"/>
    <property type="match status" value="1"/>
</dbReference>
<sequence length="85" mass="9266">MKHSELVEVIARCLAEVMPTGLPVITVDSRLVEEIDLDSMSHLELLMAIEEQLGVRFDPDSLSLAAYPTVGALADFVGRQQSTPV</sequence>
<dbReference type="EMBL" id="FMIA01000002">
    <property type="protein sequence ID" value="SCL52654.1"/>
    <property type="molecule type" value="Genomic_DNA"/>
</dbReference>
<evidence type="ECO:0000313" key="3">
    <source>
        <dbReference type="Proteomes" id="UP000198937"/>
    </source>
</evidence>
<proteinExistence type="predicted"/>
<gene>
    <name evidence="2" type="ORF">GA0070617_2142</name>
</gene>
<dbReference type="STRING" id="683228.GA0070617_2142"/>
<evidence type="ECO:0000259" key="1">
    <source>
        <dbReference type="PROSITE" id="PS50075"/>
    </source>
</evidence>
<dbReference type="InterPro" id="IPR036736">
    <property type="entry name" value="ACP-like_sf"/>
</dbReference>
<keyword evidence="3" id="KW-1185">Reference proteome</keyword>
<protein>
    <submittedName>
        <fullName evidence="2">Acyl carrier protein</fullName>
    </submittedName>
</protein>
<dbReference type="InterPro" id="IPR009081">
    <property type="entry name" value="PP-bd_ACP"/>
</dbReference>